<proteinExistence type="inferred from homology"/>
<dbReference type="Pfam" id="PF00293">
    <property type="entry name" value="NUDIX"/>
    <property type="match status" value="1"/>
</dbReference>
<evidence type="ECO:0000259" key="8">
    <source>
        <dbReference type="PROSITE" id="PS51462"/>
    </source>
</evidence>
<evidence type="ECO:0000256" key="1">
    <source>
        <dbReference type="ARBA" id="ARBA00001936"/>
    </source>
</evidence>
<dbReference type="PROSITE" id="PS51462">
    <property type="entry name" value="NUDIX"/>
    <property type="match status" value="1"/>
</dbReference>
<dbReference type="InterPro" id="IPR015797">
    <property type="entry name" value="NUDIX_hydrolase-like_dom_sf"/>
</dbReference>
<keyword evidence="7" id="KW-0464">Manganese</keyword>
<dbReference type="InterPro" id="IPR045121">
    <property type="entry name" value="CoAse"/>
</dbReference>
<comment type="cofactor">
    <cofactor evidence="1">
        <name>Mn(2+)</name>
        <dbReference type="ChEBI" id="CHEBI:29035"/>
    </cofactor>
</comment>
<organism evidence="9 10">
    <name type="scientific">Corynebacterium ammoniagenes</name>
    <name type="common">Brevibacterium ammoniagenes</name>
    <dbReference type="NCBI Taxonomy" id="1697"/>
    <lineage>
        <taxon>Bacteria</taxon>
        <taxon>Bacillati</taxon>
        <taxon>Actinomycetota</taxon>
        <taxon>Actinomycetes</taxon>
        <taxon>Mycobacteriales</taxon>
        <taxon>Corynebacteriaceae</taxon>
        <taxon>Corynebacterium</taxon>
    </lineage>
</organism>
<comment type="caution">
    <text evidence="9">The sequence shown here is derived from an EMBL/GenBank/DDBJ whole genome shotgun (WGS) entry which is preliminary data.</text>
</comment>
<dbReference type="AlphaFoldDB" id="A0AAV5GCL4"/>
<dbReference type="EMBL" id="BQKK01000007">
    <property type="protein sequence ID" value="GJN43815.1"/>
    <property type="molecule type" value="Genomic_DNA"/>
</dbReference>
<sequence length="240" mass="26633">MAEKFPVADSPGINTTLMPENAPEWLRSALHVTGEDVVETIGKRAQQDVLPSPKSAAVLMLLGGESLEDATVLLTHRSPHLRSHSGQIAFPGGKIDPTDVNLVDAALREAWEETGLDRTSVTPLAHWGETFVPVRRNRINAVLAHWHTACPVGVVNPEEADDVFVLPVEQLLDPANRLSLAWDQWTTPAFRINGYIIWGFTAAALTTLFNQTGWTREWDQTTHWDLHETIAGSRNNERRV</sequence>
<evidence type="ECO:0000256" key="6">
    <source>
        <dbReference type="ARBA" id="ARBA00022842"/>
    </source>
</evidence>
<dbReference type="GO" id="GO:0030145">
    <property type="term" value="F:manganese ion binding"/>
    <property type="evidence" value="ECO:0007669"/>
    <property type="project" value="InterPro"/>
</dbReference>
<comment type="similarity">
    <text evidence="3">Belongs to the Nudix hydrolase family. PCD1 subfamily.</text>
</comment>
<dbReference type="InterPro" id="IPR000059">
    <property type="entry name" value="NUDIX_hydrolase_NudL_CS"/>
</dbReference>
<dbReference type="Proteomes" id="UP001054925">
    <property type="component" value="Unassembled WGS sequence"/>
</dbReference>
<keyword evidence="5" id="KW-0378">Hydrolase</keyword>
<reference evidence="9" key="1">
    <citation type="submission" date="2021-12" db="EMBL/GenBank/DDBJ databases">
        <title>Draft genome sequence of Corynebacterium ammoniagenes strain T-723.</title>
        <authorList>
            <person name="Matsuzawa M."/>
            <person name="Hiratani M."/>
            <person name="Abe I."/>
            <person name="Tsuji Y."/>
            <person name="Nakamura J."/>
        </authorList>
    </citation>
    <scope>NUCLEOTIDE SEQUENCE</scope>
    <source>
        <strain evidence="9">T-723</strain>
    </source>
</reference>
<dbReference type="Gene3D" id="3.90.79.10">
    <property type="entry name" value="Nucleoside Triphosphate Pyrophosphohydrolase"/>
    <property type="match status" value="1"/>
</dbReference>
<accession>A0AAV5GCL4</accession>
<evidence type="ECO:0000256" key="5">
    <source>
        <dbReference type="ARBA" id="ARBA00022801"/>
    </source>
</evidence>
<evidence type="ECO:0000313" key="10">
    <source>
        <dbReference type="Proteomes" id="UP001054925"/>
    </source>
</evidence>
<dbReference type="RefSeq" id="WP_003846113.1">
    <property type="nucleotide sequence ID" value="NZ_BQKK01000007.1"/>
</dbReference>
<dbReference type="CDD" id="cd03426">
    <property type="entry name" value="NUDIX_CoAse_Nudt7"/>
    <property type="match status" value="1"/>
</dbReference>
<dbReference type="GO" id="GO:0009132">
    <property type="term" value="P:nucleoside diphosphate metabolic process"/>
    <property type="evidence" value="ECO:0007669"/>
    <property type="project" value="InterPro"/>
</dbReference>
<keyword evidence="6" id="KW-0460">Magnesium</keyword>
<comment type="cofactor">
    <cofactor evidence="2">
        <name>Mg(2+)</name>
        <dbReference type="ChEBI" id="CHEBI:18420"/>
    </cofactor>
</comment>
<name>A0AAV5GCL4_CORAM</name>
<evidence type="ECO:0000256" key="7">
    <source>
        <dbReference type="ARBA" id="ARBA00023211"/>
    </source>
</evidence>
<dbReference type="PANTHER" id="PTHR12992:SF11">
    <property type="entry name" value="MITOCHONDRIAL COENZYME A DIPHOSPHATASE NUDT8"/>
    <property type="match status" value="1"/>
</dbReference>
<dbReference type="InterPro" id="IPR000086">
    <property type="entry name" value="NUDIX_hydrolase_dom"/>
</dbReference>
<gene>
    <name evidence="9" type="ORF">CAT723_22940</name>
</gene>
<keyword evidence="4" id="KW-0479">Metal-binding</keyword>
<dbReference type="GO" id="GO:0000287">
    <property type="term" value="F:magnesium ion binding"/>
    <property type="evidence" value="ECO:0007669"/>
    <property type="project" value="InterPro"/>
</dbReference>
<evidence type="ECO:0000313" key="9">
    <source>
        <dbReference type="EMBL" id="GJN43815.1"/>
    </source>
</evidence>
<evidence type="ECO:0000256" key="2">
    <source>
        <dbReference type="ARBA" id="ARBA00001946"/>
    </source>
</evidence>
<protein>
    <submittedName>
        <fullName evidence="9">NTP pyrophosphohydrolase</fullName>
    </submittedName>
</protein>
<dbReference type="PANTHER" id="PTHR12992">
    <property type="entry name" value="NUDIX HYDROLASE"/>
    <property type="match status" value="1"/>
</dbReference>
<evidence type="ECO:0000256" key="4">
    <source>
        <dbReference type="ARBA" id="ARBA00022723"/>
    </source>
</evidence>
<dbReference type="SUPFAM" id="SSF55811">
    <property type="entry name" value="Nudix"/>
    <property type="match status" value="1"/>
</dbReference>
<dbReference type="GO" id="GO:0010945">
    <property type="term" value="F:coenzyme A diphosphatase activity"/>
    <property type="evidence" value="ECO:0007669"/>
    <property type="project" value="InterPro"/>
</dbReference>
<evidence type="ECO:0000256" key="3">
    <source>
        <dbReference type="ARBA" id="ARBA00006506"/>
    </source>
</evidence>
<feature type="domain" description="Nudix hydrolase" evidence="8">
    <location>
        <begin position="53"/>
        <end position="192"/>
    </location>
</feature>
<dbReference type="PROSITE" id="PS01293">
    <property type="entry name" value="NUDIX_COA"/>
    <property type="match status" value="1"/>
</dbReference>